<keyword evidence="2" id="KW-1185">Reference proteome</keyword>
<sequence length="86" mass="9925">MRHHRLALAAERALHPRVVRERSCGKRRFRDRIAADLALARIRCSGAARYRDPVRSYACPVCRGWHLTSRRAWTPVVPAPRSPREA</sequence>
<reference evidence="1 2" key="1">
    <citation type="submission" date="2024-03" db="EMBL/GenBank/DDBJ databases">
        <title>Draft genome sequence of Pseudonocardia tropica JCM 19149.</title>
        <authorList>
            <person name="Butdee W."/>
            <person name="Duangmal K."/>
        </authorList>
    </citation>
    <scope>NUCLEOTIDE SEQUENCE [LARGE SCALE GENOMIC DNA]</scope>
    <source>
        <strain evidence="1 2">JCM 19149</strain>
    </source>
</reference>
<organism evidence="1 2">
    <name type="scientific">Pseudonocardia tropica</name>
    <dbReference type="NCBI Taxonomy" id="681289"/>
    <lineage>
        <taxon>Bacteria</taxon>
        <taxon>Bacillati</taxon>
        <taxon>Actinomycetota</taxon>
        <taxon>Actinomycetes</taxon>
        <taxon>Pseudonocardiales</taxon>
        <taxon>Pseudonocardiaceae</taxon>
        <taxon>Pseudonocardia</taxon>
    </lineage>
</organism>
<protein>
    <recommendedName>
        <fullName evidence="3">Transposase</fullName>
    </recommendedName>
</protein>
<name>A0ABV1JVS8_9PSEU</name>
<evidence type="ECO:0000313" key="1">
    <source>
        <dbReference type="EMBL" id="MEQ3540054.1"/>
    </source>
</evidence>
<dbReference type="Proteomes" id="UP001464923">
    <property type="component" value="Unassembled WGS sequence"/>
</dbReference>
<dbReference type="EMBL" id="JBEDNP010000008">
    <property type="protein sequence ID" value="MEQ3540054.1"/>
    <property type="molecule type" value="Genomic_DNA"/>
</dbReference>
<evidence type="ECO:0000313" key="2">
    <source>
        <dbReference type="Proteomes" id="UP001464923"/>
    </source>
</evidence>
<evidence type="ECO:0008006" key="3">
    <source>
        <dbReference type="Google" id="ProtNLM"/>
    </source>
</evidence>
<gene>
    <name evidence="1" type="ORF">WHI96_14590</name>
</gene>
<proteinExistence type="predicted"/>
<dbReference type="RefSeq" id="WP_345646632.1">
    <property type="nucleotide sequence ID" value="NZ_BAABLY010000041.1"/>
</dbReference>
<comment type="caution">
    <text evidence="1">The sequence shown here is derived from an EMBL/GenBank/DDBJ whole genome shotgun (WGS) entry which is preliminary data.</text>
</comment>
<accession>A0ABV1JVS8</accession>